<dbReference type="FunFam" id="3.40.50.1110:FF:000003">
    <property type="entry name" value="GDSL esterase/lipase APG"/>
    <property type="match status" value="1"/>
</dbReference>
<protein>
    <submittedName>
        <fullName evidence="2">GDSL esterase/lipase</fullName>
    </submittedName>
</protein>
<sequence length="392" mass="43281">MFNKDFAVSRPSHLHNNINTTVPCSLRPTTKTKMNLYSSILATYANLLFLLLQCPETLTLAHDRMISPLFPAVIGFGDSILDTGNNNALFSLVKCDFPPYGREFIGGRPSGRFSNGKVPSDLFASKFGVKEVVRAYLGTELSAQDLLTGVSFASGGTGYDSLTVEIASVLSMWDELELFKEYQGKLKAIAGEAKAVEIVSESFYVVTAGSNDVANTYFTARKAQYDVPSYAEFLVQTALHFIKDLHSLGARKIAMAGVPPMGCVPYIRTLYGGFQRECVPLFNHLAETFNSKLSMELLKLNDSLPGSKIVYIDVYTIALDLIEHPSKYGFEESTRGCCGTGNVEVSVLCNSLDLHTCMDDSKYVFWDSVHPTQRAYEIIVNRAVQDYIHLLV</sequence>
<dbReference type="PANTHER" id="PTHR45642:SF150">
    <property type="entry name" value="GDSL ESTERASE_LIPASE EXL3"/>
    <property type="match status" value="1"/>
</dbReference>
<organism evidence="2 3">
    <name type="scientific">Acorus gramineus</name>
    <name type="common">Dwarf sweet flag</name>
    <dbReference type="NCBI Taxonomy" id="55184"/>
    <lineage>
        <taxon>Eukaryota</taxon>
        <taxon>Viridiplantae</taxon>
        <taxon>Streptophyta</taxon>
        <taxon>Embryophyta</taxon>
        <taxon>Tracheophyta</taxon>
        <taxon>Spermatophyta</taxon>
        <taxon>Magnoliopsida</taxon>
        <taxon>Liliopsida</taxon>
        <taxon>Acoraceae</taxon>
        <taxon>Acorus</taxon>
    </lineage>
</organism>
<comment type="caution">
    <text evidence="2">The sequence shown here is derived from an EMBL/GenBank/DDBJ whole genome shotgun (WGS) entry which is preliminary data.</text>
</comment>
<evidence type="ECO:0000256" key="1">
    <source>
        <dbReference type="ARBA" id="ARBA00008668"/>
    </source>
</evidence>
<evidence type="ECO:0000313" key="3">
    <source>
        <dbReference type="Proteomes" id="UP001179952"/>
    </source>
</evidence>
<dbReference type="InterPro" id="IPR001087">
    <property type="entry name" value="GDSL"/>
</dbReference>
<dbReference type="EMBL" id="JAUJYN010000010">
    <property type="protein sequence ID" value="KAK1261887.1"/>
    <property type="molecule type" value="Genomic_DNA"/>
</dbReference>
<reference evidence="2" key="1">
    <citation type="journal article" date="2023" name="Nat. Commun.">
        <title>Diploid and tetraploid genomes of Acorus and the evolution of monocots.</title>
        <authorList>
            <person name="Ma L."/>
            <person name="Liu K.W."/>
            <person name="Li Z."/>
            <person name="Hsiao Y.Y."/>
            <person name="Qi Y."/>
            <person name="Fu T."/>
            <person name="Tang G.D."/>
            <person name="Zhang D."/>
            <person name="Sun W.H."/>
            <person name="Liu D.K."/>
            <person name="Li Y."/>
            <person name="Chen G.Z."/>
            <person name="Liu X.D."/>
            <person name="Liao X.Y."/>
            <person name="Jiang Y.T."/>
            <person name="Yu X."/>
            <person name="Hao Y."/>
            <person name="Huang J."/>
            <person name="Zhao X.W."/>
            <person name="Ke S."/>
            <person name="Chen Y.Y."/>
            <person name="Wu W.L."/>
            <person name="Hsu J.L."/>
            <person name="Lin Y.F."/>
            <person name="Huang M.D."/>
            <person name="Li C.Y."/>
            <person name="Huang L."/>
            <person name="Wang Z.W."/>
            <person name="Zhao X."/>
            <person name="Zhong W.Y."/>
            <person name="Peng D.H."/>
            <person name="Ahmad S."/>
            <person name="Lan S."/>
            <person name="Zhang J.S."/>
            <person name="Tsai W.C."/>
            <person name="Van de Peer Y."/>
            <person name="Liu Z.J."/>
        </authorList>
    </citation>
    <scope>NUCLEOTIDE SEQUENCE</scope>
    <source>
        <strain evidence="2">SCP</strain>
    </source>
</reference>
<evidence type="ECO:0000313" key="2">
    <source>
        <dbReference type="EMBL" id="KAK1261887.1"/>
    </source>
</evidence>
<dbReference type="GO" id="GO:0016298">
    <property type="term" value="F:lipase activity"/>
    <property type="evidence" value="ECO:0007669"/>
    <property type="project" value="InterPro"/>
</dbReference>
<dbReference type="Gene3D" id="3.40.50.1110">
    <property type="entry name" value="SGNH hydrolase"/>
    <property type="match status" value="1"/>
</dbReference>
<dbReference type="GO" id="GO:0006629">
    <property type="term" value="P:lipid metabolic process"/>
    <property type="evidence" value="ECO:0007669"/>
    <property type="project" value="InterPro"/>
</dbReference>
<dbReference type="InterPro" id="IPR008265">
    <property type="entry name" value="Lipase_GDSL_AS"/>
</dbReference>
<dbReference type="CDD" id="cd01837">
    <property type="entry name" value="SGNH_plant_lipase_like"/>
    <property type="match status" value="1"/>
</dbReference>
<dbReference type="PROSITE" id="PS01098">
    <property type="entry name" value="LIPASE_GDSL_SER"/>
    <property type="match status" value="1"/>
</dbReference>
<accession>A0AAV9ACU6</accession>
<gene>
    <name evidence="2" type="ORF">QJS04_geneDACA001231</name>
</gene>
<dbReference type="Pfam" id="PF00657">
    <property type="entry name" value="Lipase_GDSL"/>
    <property type="match status" value="1"/>
</dbReference>
<dbReference type="InterPro" id="IPR035669">
    <property type="entry name" value="SGNH_plant_lipase-like"/>
</dbReference>
<keyword evidence="3" id="KW-1185">Reference proteome</keyword>
<name>A0AAV9ACU6_ACOGR</name>
<dbReference type="InterPro" id="IPR050592">
    <property type="entry name" value="GDSL_lipolytic_enzyme"/>
</dbReference>
<dbReference type="PANTHER" id="PTHR45642">
    <property type="entry name" value="GDSL ESTERASE/LIPASE EXL3"/>
    <property type="match status" value="1"/>
</dbReference>
<dbReference type="InterPro" id="IPR036514">
    <property type="entry name" value="SGNH_hydro_sf"/>
</dbReference>
<proteinExistence type="inferred from homology"/>
<dbReference type="SUPFAM" id="SSF52266">
    <property type="entry name" value="SGNH hydrolase"/>
    <property type="match status" value="1"/>
</dbReference>
<dbReference type="Proteomes" id="UP001179952">
    <property type="component" value="Unassembled WGS sequence"/>
</dbReference>
<dbReference type="AlphaFoldDB" id="A0AAV9ACU6"/>
<comment type="similarity">
    <text evidence="1">Belongs to the 'GDSL' lipolytic enzyme family.</text>
</comment>
<reference evidence="2" key="2">
    <citation type="submission" date="2023-06" db="EMBL/GenBank/DDBJ databases">
        <authorList>
            <person name="Ma L."/>
            <person name="Liu K.-W."/>
            <person name="Li Z."/>
            <person name="Hsiao Y.-Y."/>
            <person name="Qi Y."/>
            <person name="Fu T."/>
            <person name="Tang G."/>
            <person name="Zhang D."/>
            <person name="Sun W.-H."/>
            <person name="Liu D.-K."/>
            <person name="Li Y."/>
            <person name="Chen G.-Z."/>
            <person name="Liu X.-D."/>
            <person name="Liao X.-Y."/>
            <person name="Jiang Y.-T."/>
            <person name="Yu X."/>
            <person name="Hao Y."/>
            <person name="Huang J."/>
            <person name="Zhao X.-W."/>
            <person name="Ke S."/>
            <person name="Chen Y.-Y."/>
            <person name="Wu W.-L."/>
            <person name="Hsu J.-L."/>
            <person name="Lin Y.-F."/>
            <person name="Huang M.-D."/>
            <person name="Li C.-Y."/>
            <person name="Huang L."/>
            <person name="Wang Z.-W."/>
            <person name="Zhao X."/>
            <person name="Zhong W.-Y."/>
            <person name="Peng D.-H."/>
            <person name="Ahmad S."/>
            <person name="Lan S."/>
            <person name="Zhang J.-S."/>
            <person name="Tsai W.-C."/>
            <person name="Van De Peer Y."/>
            <person name="Liu Z.-J."/>
        </authorList>
    </citation>
    <scope>NUCLEOTIDE SEQUENCE</scope>
    <source>
        <strain evidence="2">SCP</strain>
        <tissue evidence="2">Leaves</tissue>
    </source>
</reference>